<evidence type="ECO:0000313" key="1">
    <source>
        <dbReference type="EMBL" id="JAD68874.1"/>
    </source>
</evidence>
<organism evidence="1">
    <name type="scientific">Arundo donax</name>
    <name type="common">Giant reed</name>
    <name type="synonym">Donax arundinaceus</name>
    <dbReference type="NCBI Taxonomy" id="35708"/>
    <lineage>
        <taxon>Eukaryota</taxon>
        <taxon>Viridiplantae</taxon>
        <taxon>Streptophyta</taxon>
        <taxon>Embryophyta</taxon>
        <taxon>Tracheophyta</taxon>
        <taxon>Spermatophyta</taxon>
        <taxon>Magnoliopsida</taxon>
        <taxon>Liliopsida</taxon>
        <taxon>Poales</taxon>
        <taxon>Poaceae</taxon>
        <taxon>PACMAD clade</taxon>
        <taxon>Arundinoideae</taxon>
        <taxon>Arundineae</taxon>
        <taxon>Arundo</taxon>
    </lineage>
</organism>
<name>A0A0A9BXU0_ARUDO</name>
<accession>A0A0A9BXU0</accession>
<reference evidence="1" key="2">
    <citation type="journal article" date="2015" name="Data Brief">
        <title>Shoot transcriptome of the giant reed, Arundo donax.</title>
        <authorList>
            <person name="Barrero R.A."/>
            <person name="Guerrero F.D."/>
            <person name="Moolhuijzen P."/>
            <person name="Goolsby J.A."/>
            <person name="Tidwell J."/>
            <person name="Bellgard S.E."/>
            <person name="Bellgard M.I."/>
        </authorList>
    </citation>
    <scope>NUCLEOTIDE SEQUENCE</scope>
    <source>
        <tissue evidence="1">Shoot tissue taken approximately 20 cm above the soil surface</tissue>
    </source>
</reference>
<protein>
    <submittedName>
        <fullName evidence="1">Uncharacterized protein</fullName>
    </submittedName>
</protein>
<dbReference type="EMBL" id="GBRH01229021">
    <property type="protein sequence ID" value="JAD68874.1"/>
    <property type="molecule type" value="Transcribed_RNA"/>
</dbReference>
<dbReference type="AlphaFoldDB" id="A0A0A9BXU0"/>
<proteinExistence type="predicted"/>
<sequence>MTCRCFESCLCAVSDD</sequence>
<reference evidence="1" key="1">
    <citation type="submission" date="2014-09" db="EMBL/GenBank/DDBJ databases">
        <authorList>
            <person name="Magalhaes I.L.F."/>
            <person name="Oliveira U."/>
            <person name="Santos F.R."/>
            <person name="Vidigal T.H.D.A."/>
            <person name="Brescovit A.D."/>
            <person name="Santos A.J."/>
        </authorList>
    </citation>
    <scope>NUCLEOTIDE SEQUENCE</scope>
    <source>
        <tissue evidence="1">Shoot tissue taken approximately 20 cm above the soil surface</tissue>
    </source>
</reference>